<dbReference type="OrthoDB" id="9809709at2"/>
<dbReference type="EC" id="2.5.1.78" evidence="3 7"/>
<evidence type="ECO:0000256" key="5">
    <source>
        <dbReference type="ARBA" id="ARBA00022679"/>
    </source>
</evidence>
<dbReference type="InterPro" id="IPR036467">
    <property type="entry name" value="LS/RS_sf"/>
</dbReference>
<sequence>MSAHNERFLDPASIPIIENGTVAIVHTEWNAFIVDELVKGCERVLIQHGVIDIEKLVVPGAFEIPFGCRQVFDRYQPEAIIALGCVIRGETPHFDYVCQAVTQGIGALNIVLPSPVIFGVLTVNNVEQAYERAGGKHGHKGEEAAIAALKLMHQKRLWQQG</sequence>
<dbReference type="UniPathway" id="UPA00275">
    <property type="reaction ID" value="UER00404"/>
</dbReference>
<feature type="binding site" evidence="7">
    <location>
        <begin position="90"/>
        <end position="91"/>
    </location>
    <ligand>
        <name>(2S)-2-hydroxy-3-oxobutyl phosphate</name>
        <dbReference type="ChEBI" id="CHEBI:58830"/>
    </ligand>
</feature>
<protein>
    <recommendedName>
        <fullName evidence="3 7">6,7-dimethyl-8-ribityllumazine synthase</fullName>
        <shortName evidence="7">DMRL synthase</shortName>
        <shortName evidence="7">LS</shortName>
        <shortName evidence="7">Lumazine synthase</shortName>
        <ecNumber evidence="3 7">2.5.1.78</ecNumber>
    </recommendedName>
</protein>
<dbReference type="InterPro" id="IPR034964">
    <property type="entry name" value="LS"/>
</dbReference>
<proteinExistence type="inferred from homology"/>
<dbReference type="GO" id="GO:0005829">
    <property type="term" value="C:cytosol"/>
    <property type="evidence" value="ECO:0007669"/>
    <property type="project" value="TreeGrafter"/>
</dbReference>
<organism evidence="8 9">
    <name type="scientific">Thermoflavifilum thermophilum</name>
    <dbReference type="NCBI Taxonomy" id="1393122"/>
    <lineage>
        <taxon>Bacteria</taxon>
        <taxon>Pseudomonadati</taxon>
        <taxon>Bacteroidota</taxon>
        <taxon>Chitinophagia</taxon>
        <taxon>Chitinophagales</taxon>
        <taxon>Chitinophagaceae</taxon>
        <taxon>Thermoflavifilum</taxon>
    </lineage>
</organism>
<comment type="pathway">
    <text evidence="1 7">Cofactor biosynthesis; riboflavin biosynthesis; riboflavin from 2-hydroxy-3-oxobutyl phosphate and 5-amino-6-(D-ribitylamino)uracil: step 1/2.</text>
</comment>
<accession>A0A1I7MZP4</accession>
<keyword evidence="4 7" id="KW-0686">Riboflavin biosynthesis</keyword>
<dbReference type="Gene3D" id="3.40.50.960">
    <property type="entry name" value="Lumazine/riboflavin synthase"/>
    <property type="match status" value="1"/>
</dbReference>
<dbReference type="InterPro" id="IPR002180">
    <property type="entry name" value="LS/RS"/>
</dbReference>
<comment type="catalytic activity">
    <reaction evidence="6 7">
        <text>(2S)-2-hydroxy-3-oxobutyl phosphate + 5-amino-6-(D-ribitylamino)uracil = 6,7-dimethyl-8-(1-D-ribityl)lumazine + phosphate + 2 H2O + H(+)</text>
        <dbReference type="Rhea" id="RHEA:26152"/>
        <dbReference type="ChEBI" id="CHEBI:15377"/>
        <dbReference type="ChEBI" id="CHEBI:15378"/>
        <dbReference type="ChEBI" id="CHEBI:15934"/>
        <dbReference type="ChEBI" id="CHEBI:43474"/>
        <dbReference type="ChEBI" id="CHEBI:58201"/>
        <dbReference type="ChEBI" id="CHEBI:58830"/>
        <dbReference type="EC" id="2.5.1.78"/>
    </reaction>
</comment>
<feature type="binding site" evidence="7">
    <location>
        <position position="118"/>
    </location>
    <ligand>
        <name>5-amino-6-(D-ribitylamino)uracil</name>
        <dbReference type="ChEBI" id="CHEBI:15934"/>
    </ligand>
</feature>
<keyword evidence="5 7" id="KW-0808">Transferase</keyword>
<evidence type="ECO:0000256" key="6">
    <source>
        <dbReference type="ARBA" id="ARBA00048785"/>
    </source>
</evidence>
<gene>
    <name evidence="7" type="primary">ribH</name>
    <name evidence="8" type="ORF">SAMN05660895_0206</name>
</gene>
<dbReference type="Proteomes" id="UP000199537">
    <property type="component" value="Unassembled WGS sequence"/>
</dbReference>
<evidence type="ECO:0000256" key="2">
    <source>
        <dbReference type="ARBA" id="ARBA00007424"/>
    </source>
</evidence>
<evidence type="ECO:0000256" key="7">
    <source>
        <dbReference type="HAMAP-Rule" id="MF_00178"/>
    </source>
</evidence>
<keyword evidence="9" id="KW-1185">Reference proteome</keyword>
<feature type="binding site" evidence="7">
    <location>
        <begin position="61"/>
        <end position="63"/>
    </location>
    <ligand>
        <name>5-amino-6-(D-ribitylamino)uracil</name>
        <dbReference type="ChEBI" id="CHEBI:15934"/>
    </ligand>
</feature>
<dbReference type="SUPFAM" id="SSF52121">
    <property type="entry name" value="Lumazine synthase"/>
    <property type="match status" value="1"/>
</dbReference>
<dbReference type="NCBIfam" id="TIGR00114">
    <property type="entry name" value="lumazine-synth"/>
    <property type="match status" value="1"/>
</dbReference>
<dbReference type="CDD" id="cd09209">
    <property type="entry name" value="Lumazine_synthase-I"/>
    <property type="match status" value="1"/>
</dbReference>
<feature type="active site" description="Proton donor" evidence="7">
    <location>
        <position position="93"/>
    </location>
</feature>
<reference evidence="9" key="1">
    <citation type="submission" date="2016-10" db="EMBL/GenBank/DDBJ databases">
        <authorList>
            <person name="Varghese N."/>
            <person name="Submissions S."/>
        </authorList>
    </citation>
    <scope>NUCLEOTIDE SEQUENCE [LARGE SCALE GENOMIC DNA]</scope>
    <source>
        <strain evidence="9">DSM 14807</strain>
    </source>
</reference>
<dbReference type="AlphaFoldDB" id="A0A1I7MZP4"/>
<dbReference type="PANTHER" id="PTHR21058">
    <property type="entry name" value="6,7-DIMETHYL-8-RIBITYLLUMAZINE SYNTHASE DMRL SYNTHASE LUMAZINE SYNTHASE"/>
    <property type="match status" value="1"/>
</dbReference>
<dbReference type="PANTHER" id="PTHR21058:SF0">
    <property type="entry name" value="6,7-DIMETHYL-8-RIBITYLLUMAZINE SYNTHASE"/>
    <property type="match status" value="1"/>
</dbReference>
<dbReference type="GO" id="GO:0000906">
    <property type="term" value="F:6,7-dimethyl-8-ribityllumazine synthase activity"/>
    <property type="evidence" value="ECO:0007669"/>
    <property type="project" value="UniProtKB-UniRule"/>
</dbReference>
<feature type="binding site" evidence="7">
    <location>
        <begin position="85"/>
        <end position="87"/>
    </location>
    <ligand>
        <name>5-amino-6-(D-ribitylamino)uracil</name>
        <dbReference type="ChEBI" id="CHEBI:15934"/>
    </ligand>
</feature>
<dbReference type="GO" id="GO:0009231">
    <property type="term" value="P:riboflavin biosynthetic process"/>
    <property type="evidence" value="ECO:0007669"/>
    <property type="project" value="UniProtKB-UniRule"/>
</dbReference>
<feature type="binding site" evidence="7">
    <location>
        <position position="29"/>
    </location>
    <ligand>
        <name>5-amino-6-(D-ribitylamino)uracil</name>
        <dbReference type="ChEBI" id="CHEBI:15934"/>
    </ligand>
</feature>
<comment type="function">
    <text evidence="7">Catalyzes the formation of 6,7-dimethyl-8-ribityllumazine by condensation of 5-amino-6-(D-ribitylamino)uracil with 3,4-dihydroxy-2-butanone 4-phosphate. This is the penultimate step in the biosynthesis of riboflavin.</text>
</comment>
<comment type="similarity">
    <text evidence="2 7">Belongs to the DMRL synthase family.</text>
</comment>
<dbReference type="RefSeq" id="WP_092456488.1">
    <property type="nucleotide sequence ID" value="NZ_FPCJ01000001.1"/>
</dbReference>
<evidence type="ECO:0000256" key="3">
    <source>
        <dbReference type="ARBA" id="ARBA00012664"/>
    </source>
</evidence>
<feature type="binding site" evidence="7">
    <location>
        <position position="132"/>
    </location>
    <ligand>
        <name>(2S)-2-hydroxy-3-oxobutyl phosphate</name>
        <dbReference type="ChEBI" id="CHEBI:58830"/>
    </ligand>
</feature>
<evidence type="ECO:0000256" key="1">
    <source>
        <dbReference type="ARBA" id="ARBA00004917"/>
    </source>
</evidence>
<evidence type="ECO:0000313" key="9">
    <source>
        <dbReference type="Proteomes" id="UP000199537"/>
    </source>
</evidence>
<evidence type="ECO:0000256" key="4">
    <source>
        <dbReference type="ARBA" id="ARBA00022619"/>
    </source>
</evidence>
<evidence type="ECO:0000313" key="8">
    <source>
        <dbReference type="EMBL" id="SFV27879.1"/>
    </source>
</evidence>
<dbReference type="STRING" id="1393122.SAMN05660895_0206"/>
<dbReference type="Pfam" id="PF00885">
    <property type="entry name" value="DMRL_synthase"/>
    <property type="match status" value="1"/>
</dbReference>
<dbReference type="HAMAP" id="MF_00178">
    <property type="entry name" value="Lumazine_synth"/>
    <property type="match status" value="1"/>
</dbReference>
<dbReference type="GO" id="GO:0009349">
    <property type="term" value="C:riboflavin synthase complex"/>
    <property type="evidence" value="ECO:0007669"/>
    <property type="project" value="UniProtKB-UniRule"/>
</dbReference>
<dbReference type="EMBL" id="FPCJ01000001">
    <property type="protein sequence ID" value="SFV27879.1"/>
    <property type="molecule type" value="Genomic_DNA"/>
</dbReference>
<name>A0A1I7MZP4_9BACT</name>